<evidence type="ECO:0000313" key="9">
    <source>
        <dbReference type="EMBL" id="AVK39530.1"/>
    </source>
</evidence>
<feature type="transmembrane region" description="Helical" evidence="7">
    <location>
        <begin position="12"/>
        <end position="32"/>
    </location>
</feature>
<proteinExistence type="predicted"/>
<evidence type="ECO:0000313" key="10">
    <source>
        <dbReference type="EMBL" id="UEQ11846.1"/>
    </source>
</evidence>
<dbReference type="EMBL" id="MK611801">
    <property type="protein sequence ID" value="UEQ11846.1"/>
    <property type="molecule type" value="Genomic_DNA"/>
</dbReference>
<geneLocation type="mitochondrion" evidence="9"/>
<comment type="subcellular location">
    <subcellularLocation>
        <location evidence="1">Mitochondrion membrane</location>
    </subcellularLocation>
</comment>
<evidence type="ECO:0000256" key="2">
    <source>
        <dbReference type="ARBA" id="ARBA00022692"/>
    </source>
</evidence>
<keyword evidence="6" id="KW-0066">ATP synthesis</keyword>
<keyword evidence="4 9" id="KW-0496">Mitochondrion</keyword>
<keyword evidence="3 7" id="KW-1133">Transmembrane helix</keyword>
<reference evidence="10" key="3">
    <citation type="submission" date="2019-03" db="EMBL/GenBank/DDBJ databases">
        <title>Phycologia Chloroplast and mitochondrial genomes of Kumanoa mahlacensis.</title>
        <authorList>
            <person name="Fang K."/>
        </authorList>
    </citation>
    <scope>NUCLEOTIDE SEQUENCE</scope>
    <source>
        <strain evidence="10">SAS-FKP1701</strain>
    </source>
</reference>
<evidence type="ECO:0000259" key="8">
    <source>
        <dbReference type="Pfam" id="PF02326"/>
    </source>
</evidence>
<dbReference type="Pfam" id="PF02326">
    <property type="entry name" value="YMF19"/>
    <property type="match status" value="1"/>
</dbReference>
<keyword evidence="5 7" id="KW-0472">Membrane</keyword>
<feature type="domain" description="ATP synthase YMF19-like N-terminal" evidence="8">
    <location>
        <begin position="2"/>
        <end position="74"/>
    </location>
</feature>
<evidence type="ECO:0000256" key="7">
    <source>
        <dbReference type="SAM" id="Phobius"/>
    </source>
</evidence>
<organism evidence="9">
    <name type="scientific">Kumanoa mahlacensis</name>
    <dbReference type="NCBI Taxonomy" id="1196387"/>
    <lineage>
        <taxon>Eukaryota</taxon>
        <taxon>Rhodophyta</taxon>
        <taxon>Florideophyceae</taxon>
        <taxon>Nemaliophycidae</taxon>
        <taxon>Batrachospermales</taxon>
        <taxon>Batrachospermaceae</taxon>
        <taxon>Kumanoa</taxon>
    </lineage>
</organism>
<dbReference type="EMBL" id="MG787096">
    <property type="protein sequence ID" value="AVK39530.1"/>
    <property type="molecule type" value="Genomic_DNA"/>
</dbReference>
<evidence type="ECO:0000256" key="4">
    <source>
        <dbReference type="ARBA" id="ARBA00023128"/>
    </source>
</evidence>
<reference evidence="9" key="1">
    <citation type="journal article" date="2018" name="Mitochondrial DNA Part B Resour">
        <title>Complete mitochondrial genomes of six species of the freshwater red algal order Batrachospermales (Rhodophyta).</title>
        <authorList>
            <person name="Paiano M.O."/>
            <person name="Del Cortona A."/>
            <person name="Costa J.F."/>
            <person name="Liu S.-L."/>
            <person name="Verbruggen H."/>
            <person name="De Clerck O."/>
            <person name="Necchi O."/>
        </authorList>
    </citation>
    <scope>NUCLEOTIDE SEQUENCE</scope>
    <source>
        <strain evidence="9">J.0229</strain>
    </source>
</reference>
<protein>
    <submittedName>
        <fullName evidence="9">ATP synthase F0 subunit 8</fullName>
    </submittedName>
</protein>
<sequence length="139" mass="16225">MPQLDRTIVFTQFFWLFIVFVILYGLLSHYFLPTFLKSLKARSLIIEQNQIENESIKQLFLSKQSVLNKTLNEGLSSIKFMFFNNFVLLNTGKNPLLDLCKIDTYVFNSIFFTSLYCSSITLNNIFLTPKTYNFICTAN</sequence>
<evidence type="ECO:0000256" key="6">
    <source>
        <dbReference type="ARBA" id="ARBA00023310"/>
    </source>
</evidence>
<dbReference type="GO" id="GO:0006754">
    <property type="term" value="P:ATP biosynthetic process"/>
    <property type="evidence" value="ECO:0007669"/>
    <property type="project" value="UniProtKB-KW"/>
</dbReference>
<accession>A0A343UXX3</accession>
<dbReference type="RefSeq" id="YP_009515562.1">
    <property type="nucleotide sequence ID" value="NC_039406.1"/>
</dbReference>
<dbReference type="GeneID" id="38089394"/>
<reference evidence="9" key="2">
    <citation type="submission" date="2018-01" db="EMBL/GenBank/DDBJ databases">
        <authorList>
            <person name="Gaut B.S."/>
            <person name="Morton B.R."/>
            <person name="Clegg M.T."/>
            <person name="Duvall M.R."/>
        </authorList>
    </citation>
    <scope>NUCLEOTIDE SEQUENCE</scope>
    <source>
        <strain evidence="9">J.0229</strain>
    </source>
</reference>
<keyword evidence="2 7" id="KW-0812">Transmembrane</keyword>
<evidence type="ECO:0000256" key="1">
    <source>
        <dbReference type="ARBA" id="ARBA00004325"/>
    </source>
</evidence>
<evidence type="ECO:0000256" key="3">
    <source>
        <dbReference type="ARBA" id="ARBA00022989"/>
    </source>
</evidence>
<evidence type="ECO:0000256" key="5">
    <source>
        <dbReference type="ARBA" id="ARBA00023136"/>
    </source>
</evidence>
<dbReference type="AlphaFoldDB" id="A0A343UXX3"/>
<name>A0A343UXX3_9FLOR</name>
<dbReference type="InterPro" id="IPR003319">
    <property type="entry name" value="YMF19-like_N"/>
</dbReference>
<gene>
    <name evidence="9" type="primary">atp8</name>
</gene>
<dbReference type="GO" id="GO:0031966">
    <property type="term" value="C:mitochondrial membrane"/>
    <property type="evidence" value="ECO:0007669"/>
    <property type="project" value="UniProtKB-SubCell"/>
</dbReference>